<comment type="caution">
    <text evidence="1">The sequence shown here is derived from an EMBL/GenBank/DDBJ whole genome shotgun (WGS) entry which is preliminary data.</text>
</comment>
<protein>
    <submittedName>
        <fullName evidence="1">Uncharacterized protein</fullName>
    </submittedName>
</protein>
<organism evidence="1 2">
    <name type="scientific">Legionella anisa</name>
    <dbReference type="NCBI Taxonomy" id="28082"/>
    <lineage>
        <taxon>Bacteria</taxon>
        <taxon>Pseudomonadati</taxon>
        <taxon>Pseudomonadota</taxon>
        <taxon>Gammaproteobacteria</taxon>
        <taxon>Legionellales</taxon>
        <taxon>Legionellaceae</taxon>
        <taxon>Legionella</taxon>
    </lineage>
</organism>
<accession>A0AAX0WWF4</accession>
<dbReference type="GeneID" id="98065243"/>
<proteinExistence type="predicted"/>
<dbReference type="AlphaFoldDB" id="A0AAX0WWF4"/>
<evidence type="ECO:0000313" key="2">
    <source>
        <dbReference type="Proteomes" id="UP000192511"/>
    </source>
</evidence>
<dbReference type="EMBL" id="NBTX02000004">
    <property type="protein sequence ID" value="PNL62373.1"/>
    <property type="molecule type" value="Genomic_DNA"/>
</dbReference>
<name>A0AAX0WWF4_9GAMM</name>
<gene>
    <name evidence="1" type="ORF">A6J39_014795</name>
</gene>
<sequence>MQSKLQTTHQIEETQKKRTQLLSKVKQLPTKELNECFAFWLGNDPIQEKDLEPYKTDKPFVFVGTSIFGAITLACGLGEKVSSVPQVIIVDLSPQVADSWDLIKIYFASSTETNPKSFVDGFIDFLKSKNISQFSMDIYGDESFQQVHDLLMNLVKKYGFTRVKEMINDAIILKQSWAHKETFQQIREVYADANIYAYPSNIIHSIRDLKTQKDVAQCVEILNPVLSIQTNLDNGEPTKSHLIENNTVSSIMRALGPGIFLKDEERVQFNNEFYTTDPSSFFYQPAKKQEMGHAPELSAQI</sequence>
<dbReference type="RefSeq" id="WP_019233739.1">
    <property type="nucleotide sequence ID" value="NZ_CAAAHR010000090.1"/>
</dbReference>
<keyword evidence="2" id="KW-1185">Reference proteome</keyword>
<reference evidence="1" key="1">
    <citation type="submission" date="2017-12" db="EMBL/GenBank/DDBJ databases">
        <title>FDA dAtabase for Regulatory Grade micrObial Sequences (FDA-ARGOS): Supporting development and validation of Infectious Disease Dx tests.</title>
        <authorList>
            <person name="Kerrigan L."/>
            <person name="Tallon L.J."/>
            <person name="Sadzewicz L."/>
            <person name="Sengamalay N."/>
            <person name="Ott S."/>
            <person name="Godinez A."/>
            <person name="Nagaraj S."/>
            <person name="Vavikolanu K."/>
            <person name="Vyas G."/>
            <person name="Nadendla S."/>
            <person name="Aluvathingal J."/>
            <person name="Sichtig H."/>
        </authorList>
    </citation>
    <scope>NUCLEOTIDE SEQUENCE [LARGE SCALE GENOMIC DNA]</scope>
    <source>
        <strain evidence="1">FDAARGOS_200</strain>
    </source>
</reference>
<dbReference type="Proteomes" id="UP000192511">
    <property type="component" value="Unassembled WGS sequence"/>
</dbReference>
<evidence type="ECO:0000313" key="1">
    <source>
        <dbReference type="EMBL" id="PNL62373.1"/>
    </source>
</evidence>